<reference evidence="1" key="1">
    <citation type="journal article" date="2014" name="Front. Microbiol.">
        <title>High frequency of phylogenetically diverse reductive dehalogenase-homologous genes in deep subseafloor sedimentary metagenomes.</title>
        <authorList>
            <person name="Kawai M."/>
            <person name="Futagami T."/>
            <person name="Toyoda A."/>
            <person name="Takaki Y."/>
            <person name="Nishi S."/>
            <person name="Hori S."/>
            <person name="Arai W."/>
            <person name="Tsubouchi T."/>
            <person name="Morono Y."/>
            <person name="Uchiyama I."/>
            <person name="Ito T."/>
            <person name="Fujiyama A."/>
            <person name="Inagaki F."/>
            <person name="Takami H."/>
        </authorList>
    </citation>
    <scope>NUCLEOTIDE SEQUENCE</scope>
    <source>
        <strain evidence="1">Expedition CK06-06</strain>
    </source>
</reference>
<comment type="caution">
    <text evidence="1">The sequence shown here is derived from an EMBL/GenBank/DDBJ whole genome shotgun (WGS) entry which is preliminary data.</text>
</comment>
<sequence length="65" mass="7323">GEEFTYEVKADDDPTQTLTFTLDQDSLDRGMTIGTNNGIITWLSPICDCLFQPKVNANNNREIEI</sequence>
<gene>
    <name evidence="1" type="ORF">S01H4_10795</name>
</gene>
<organism evidence="1">
    <name type="scientific">marine sediment metagenome</name>
    <dbReference type="NCBI Taxonomy" id="412755"/>
    <lineage>
        <taxon>unclassified sequences</taxon>
        <taxon>metagenomes</taxon>
        <taxon>ecological metagenomes</taxon>
    </lineage>
</organism>
<feature type="non-terminal residue" evidence="1">
    <location>
        <position position="1"/>
    </location>
</feature>
<evidence type="ECO:0000313" key="1">
    <source>
        <dbReference type="EMBL" id="GAG67948.1"/>
    </source>
</evidence>
<dbReference type="EMBL" id="BART01004210">
    <property type="protein sequence ID" value="GAG67948.1"/>
    <property type="molecule type" value="Genomic_DNA"/>
</dbReference>
<name>X1A5A6_9ZZZZ</name>
<protein>
    <submittedName>
        <fullName evidence="1">Uncharacterized protein</fullName>
    </submittedName>
</protein>
<proteinExistence type="predicted"/>
<accession>X1A5A6</accession>
<dbReference type="AlphaFoldDB" id="X1A5A6"/>